<reference evidence="2 3" key="1">
    <citation type="submission" date="2020-08" db="EMBL/GenBank/DDBJ databases">
        <title>Genome public.</title>
        <authorList>
            <person name="Liu C."/>
            <person name="Sun Q."/>
        </authorList>
    </citation>
    <scope>NUCLEOTIDE SEQUENCE [LARGE SCALE GENOMIC DNA]</scope>
    <source>
        <strain evidence="2 3">NSJ-67</strain>
    </source>
</reference>
<dbReference type="EMBL" id="JACOPJ010000001">
    <property type="protein sequence ID" value="MBC5696763.1"/>
    <property type="molecule type" value="Genomic_DNA"/>
</dbReference>
<evidence type="ECO:0000313" key="2">
    <source>
        <dbReference type="EMBL" id="MBC5696763.1"/>
    </source>
</evidence>
<feature type="domain" description="Sporulation stage II protein D amidase enhancer LytB N-terminal" evidence="1">
    <location>
        <begin position="38"/>
        <end position="140"/>
    </location>
</feature>
<comment type="caution">
    <text evidence="2">The sequence shown here is derived from an EMBL/GenBank/DDBJ whole genome shotgun (WGS) entry which is preliminary data.</text>
</comment>
<organism evidence="2 3">
    <name type="scientific">Roseburia difficilis</name>
    <dbReference type="NCBI Taxonomy" id="2763060"/>
    <lineage>
        <taxon>Bacteria</taxon>
        <taxon>Bacillati</taxon>
        <taxon>Bacillota</taxon>
        <taxon>Clostridia</taxon>
        <taxon>Lachnospirales</taxon>
        <taxon>Lachnospiraceae</taxon>
        <taxon>Roseburia</taxon>
    </lineage>
</organism>
<dbReference type="InterPro" id="IPR013693">
    <property type="entry name" value="SpoIID/LytB_N"/>
</dbReference>
<dbReference type="Pfam" id="PF08486">
    <property type="entry name" value="SpoIID"/>
    <property type="match status" value="1"/>
</dbReference>
<name>A0ABR7GR26_9FIRM</name>
<evidence type="ECO:0000313" key="3">
    <source>
        <dbReference type="Proteomes" id="UP000615961"/>
    </source>
</evidence>
<gene>
    <name evidence="2" type="ORF">H8S25_00250</name>
</gene>
<accession>A0ABR7GR26</accession>
<protein>
    <recommendedName>
        <fullName evidence="1">Sporulation stage II protein D amidase enhancer LytB N-terminal domain-containing protein</fullName>
    </recommendedName>
</protein>
<sequence>MREKIKTGMALLIILLLLPYVAAVFRTGSMTGTEKQEEITELERCVAEVLPTEMPVTYELEALKAQAVIVRTNLLCAAMEYYGTESREEAAGQIRETDLEILGFSYYTPIQEEKLWGYENWERYREKCEKAAEATDSQVMIAGEKLLELPYHAVSAGKTRDGSVLGAAYQWLESADCPEDVEAPEYLHIREWEPGELPADTEILERDRAGYVTGVAADGISLGGEEFRARYGLESSCFSLERTDEKVRIVTKGCGHGLGLSMYQANRFANEGWKYSEILSYFYKNAVCISFSESGYARDSKSNTAAEAVGV</sequence>
<dbReference type="Proteomes" id="UP000615961">
    <property type="component" value="Unassembled WGS sequence"/>
</dbReference>
<keyword evidence="3" id="KW-1185">Reference proteome</keyword>
<proteinExistence type="predicted"/>
<evidence type="ECO:0000259" key="1">
    <source>
        <dbReference type="Pfam" id="PF08486"/>
    </source>
</evidence>